<dbReference type="EMBL" id="CP039965">
    <property type="protein sequence ID" value="QCO57308.1"/>
    <property type="molecule type" value="Genomic_DNA"/>
</dbReference>
<protein>
    <submittedName>
        <fullName evidence="10">Flagellar motor switch protein FliM</fullName>
    </submittedName>
</protein>
<dbReference type="OrthoDB" id="7824563at2"/>
<feature type="domain" description="Flagellar motor switch protein FliN-like C-terminal" evidence="9">
    <location>
        <begin position="220"/>
        <end position="290"/>
    </location>
</feature>
<dbReference type="KEGG" id="pseb:EOK75_16330"/>
<dbReference type="RefSeq" id="WP_137195108.1">
    <property type="nucleotide sequence ID" value="NZ_CP039965.1"/>
</dbReference>
<evidence type="ECO:0000256" key="7">
    <source>
        <dbReference type="SAM" id="Coils"/>
    </source>
</evidence>
<evidence type="ECO:0000256" key="5">
    <source>
        <dbReference type="ARBA" id="ARBA00023136"/>
    </source>
</evidence>
<keyword evidence="4" id="KW-0283">Flagellar rotation</keyword>
<dbReference type="Proteomes" id="UP000298631">
    <property type="component" value="Plasmid unnamed1"/>
</dbReference>
<keyword evidence="5" id="KW-0472">Membrane</keyword>
<dbReference type="SUPFAM" id="SSF101801">
    <property type="entry name" value="Surface presentation of antigens (SPOA)"/>
    <property type="match status" value="1"/>
</dbReference>
<name>A0A4P8EJY6_9RHOB</name>
<dbReference type="Gene3D" id="3.40.1550.10">
    <property type="entry name" value="CheC-like"/>
    <property type="match status" value="1"/>
</dbReference>
<dbReference type="GO" id="GO:0097588">
    <property type="term" value="P:archaeal or bacterial-type flagellum-dependent cell motility"/>
    <property type="evidence" value="ECO:0007669"/>
    <property type="project" value="UniProtKB-KW"/>
</dbReference>
<proteinExistence type="predicted"/>
<evidence type="ECO:0000256" key="4">
    <source>
        <dbReference type="ARBA" id="ARBA00022779"/>
    </source>
</evidence>
<feature type="compositionally biased region" description="Basic and acidic residues" evidence="8">
    <location>
        <begin position="1"/>
        <end position="14"/>
    </location>
</feature>
<dbReference type="Gene3D" id="2.30.330.10">
    <property type="entry name" value="SpoA-like"/>
    <property type="match status" value="1"/>
</dbReference>
<accession>A0A4P8EJY6</accession>
<evidence type="ECO:0000256" key="8">
    <source>
        <dbReference type="SAM" id="MobiDB-lite"/>
    </source>
</evidence>
<keyword evidence="3" id="KW-0145">Chemotaxis</keyword>
<evidence type="ECO:0000259" key="9">
    <source>
        <dbReference type="Pfam" id="PF01052"/>
    </source>
</evidence>
<feature type="region of interest" description="Disordered" evidence="8">
    <location>
        <begin position="1"/>
        <end position="23"/>
    </location>
</feature>
<evidence type="ECO:0000313" key="11">
    <source>
        <dbReference type="Proteomes" id="UP000298631"/>
    </source>
</evidence>
<dbReference type="InterPro" id="IPR036429">
    <property type="entry name" value="SpoA-like_sf"/>
</dbReference>
<comment type="subcellular location">
    <subcellularLocation>
        <location evidence="1">Cell membrane</location>
        <topology evidence="1">Peripheral membrane protein</topology>
    </subcellularLocation>
</comment>
<evidence type="ECO:0000313" key="10">
    <source>
        <dbReference type="EMBL" id="QCO57308.1"/>
    </source>
</evidence>
<dbReference type="AlphaFoldDB" id="A0A4P8EJY6"/>
<keyword evidence="10" id="KW-0282">Flagellum</keyword>
<comment type="function">
    <text evidence="6">FliM is one of three proteins (FliG, FliN, FliM) that forms the rotor-mounted switch complex (C ring), located at the base of the basal body. This complex interacts with the CheY and CheZ chemotaxis proteins, in addition to contacting components of the motor that determine the direction of flagellar rotation.</text>
</comment>
<sequence length="319" mass="34226">MEHNGIKRKIDLSRKSAAPPEVKGAGRSWKLALARAARDAVDLELAVTELRQNRRSLTELLELLPERALIIMLEGPKDGLGLLVLSPEVLSGILEMQMVGKVSSAAALTRRPTRTDAAMVAEMIDRALDGLETELLQSADLIWTSGFRYASFLEDARPLGLLLEDVPYRVLQTDVSLSDGAKTGQILLALPADGKGRQPKLLEPPPNRAAEMVFGVALGQQVQEANVELVAVLARVKVPLDLTLHLKPGDQLPIGAAALDHIDIEGLDGVRLAGGKLGQNRGMRAVRLAEEAKPSVQITQATILEATPTIEPDAVKKAG</sequence>
<dbReference type="InterPro" id="IPR001543">
    <property type="entry name" value="FliN-like_C"/>
</dbReference>
<dbReference type="GO" id="GO:0005886">
    <property type="term" value="C:plasma membrane"/>
    <property type="evidence" value="ECO:0007669"/>
    <property type="project" value="UniProtKB-SubCell"/>
</dbReference>
<dbReference type="GO" id="GO:0006935">
    <property type="term" value="P:chemotaxis"/>
    <property type="evidence" value="ECO:0007669"/>
    <property type="project" value="UniProtKB-KW"/>
</dbReference>
<evidence type="ECO:0000256" key="6">
    <source>
        <dbReference type="ARBA" id="ARBA00025044"/>
    </source>
</evidence>
<organism evidence="10 11">
    <name type="scientific">Pseudorhodobacter turbinis</name>
    <dbReference type="NCBI Taxonomy" id="2500533"/>
    <lineage>
        <taxon>Bacteria</taxon>
        <taxon>Pseudomonadati</taxon>
        <taxon>Pseudomonadota</taxon>
        <taxon>Alphaproteobacteria</taxon>
        <taxon>Rhodobacterales</taxon>
        <taxon>Paracoccaceae</taxon>
        <taxon>Pseudorhodobacter</taxon>
    </lineage>
</organism>
<keyword evidence="10" id="KW-0614">Plasmid</keyword>
<keyword evidence="10" id="KW-0969">Cilium</keyword>
<dbReference type="Pfam" id="PF01052">
    <property type="entry name" value="FliMN_C"/>
    <property type="match status" value="1"/>
</dbReference>
<feature type="coiled-coil region" evidence="7">
    <location>
        <begin position="33"/>
        <end position="60"/>
    </location>
</feature>
<keyword evidence="7" id="KW-0175">Coiled coil</keyword>
<keyword evidence="2" id="KW-1003">Cell membrane</keyword>
<keyword evidence="10" id="KW-0966">Cell projection</keyword>
<evidence type="ECO:0000256" key="2">
    <source>
        <dbReference type="ARBA" id="ARBA00022475"/>
    </source>
</evidence>
<keyword evidence="11" id="KW-1185">Reference proteome</keyword>
<evidence type="ECO:0000256" key="3">
    <source>
        <dbReference type="ARBA" id="ARBA00022500"/>
    </source>
</evidence>
<evidence type="ECO:0000256" key="1">
    <source>
        <dbReference type="ARBA" id="ARBA00004202"/>
    </source>
</evidence>
<dbReference type="InterPro" id="IPR028976">
    <property type="entry name" value="CheC-like_sf"/>
</dbReference>
<geneLocation type="plasmid" evidence="10 11">
    <name>unnamed1</name>
</geneLocation>
<reference evidence="10 11" key="1">
    <citation type="submission" date="2019-05" db="EMBL/GenBank/DDBJ databases">
        <title>Pseudorhodobacter turbinis sp. nov., isolated from the gut of the Korean turban shell.</title>
        <authorList>
            <person name="Jeong Y.-S."/>
            <person name="Kang W.-R."/>
            <person name="Bae J.-W."/>
        </authorList>
    </citation>
    <scope>NUCLEOTIDE SEQUENCE [LARGE SCALE GENOMIC DNA]</scope>
    <source>
        <strain evidence="10 11">S12M18</strain>
        <plasmid evidence="10 11">unnamed1</plasmid>
    </source>
</reference>
<gene>
    <name evidence="10" type="ORF">EOK75_16330</name>
</gene>